<dbReference type="Proteomes" id="UP000178091">
    <property type="component" value="Unassembled WGS sequence"/>
</dbReference>
<gene>
    <name evidence="1" type="ORF">A3F55_01155</name>
</gene>
<sequence>MGIGSYLPSAQFSLILTSVLLAGGFIWAADYYTSPKNPSAIGPAPTPSAYTTQGLDWRAALATIQGEPTLPTPPSADVVANLLAASETPNVTETIGRTILVNLGEAKAQGLGSDTPTQERIVSSALAKIDSSQNTTLYTTADLAVVADNPQSLAIYGNGVISTLEQHPKASPEETLLAIGNAVDSGDSSHLAGLTEIANAYKNAANELVALSVPKTLSPLHLQMVNNISRIASTYADMKVMLADPLRGLAGLRTFQSLTEETSRLFINIAQAFDKNGILFNEDEPGYAWSLLVAPY</sequence>
<dbReference type="AlphaFoldDB" id="A0A1F4XTF2"/>
<accession>A0A1F4XTF2</accession>
<proteinExistence type="predicted"/>
<reference evidence="1 2" key="1">
    <citation type="journal article" date="2016" name="Nat. Commun.">
        <title>Thousands of microbial genomes shed light on interconnected biogeochemical processes in an aquifer system.</title>
        <authorList>
            <person name="Anantharaman K."/>
            <person name="Brown C.T."/>
            <person name="Hug L.A."/>
            <person name="Sharon I."/>
            <person name="Castelle C.J."/>
            <person name="Probst A.J."/>
            <person name="Thomas B.C."/>
            <person name="Singh A."/>
            <person name="Wilkins M.J."/>
            <person name="Karaoz U."/>
            <person name="Brodie E.L."/>
            <person name="Williams K.H."/>
            <person name="Hubbard S.S."/>
            <person name="Banfield J.F."/>
        </authorList>
    </citation>
    <scope>NUCLEOTIDE SEQUENCE [LARGE SCALE GENOMIC DNA]</scope>
</reference>
<protein>
    <submittedName>
        <fullName evidence="1">Uncharacterized protein</fullName>
    </submittedName>
</protein>
<evidence type="ECO:0000313" key="2">
    <source>
        <dbReference type="Proteomes" id="UP000178091"/>
    </source>
</evidence>
<name>A0A1F4XTF2_9BACT</name>
<evidence type="ECO:0000313" key="1">
    <source>
        <dbReference type="EMBL" id="OGC84980.1"/>
    </source>
</evidence>
<organism evidence="1 2">
    <name type="scientific">Candidatus Adlerbacteria bacterium RIFCSPHIGHO2_12_FULL_53_18</name>
    <dbReference type="NCBI Taxonomy" id="1797242"/>
    <lineage>
        <taxon>Bacteria</taxon>
        <taxon>Candidatus Adleribacteriota</taxon>
    </lineage>
</organism>
<dbReference type="EMBL" id="MEWW01000006">
    <property type="protein sequence ID" value="OGC84980.1"/>
    <property type="molecule type" value="Genomic_DNA"/>
</dbReference>
<comment type="caution">
    <text evidence="1">The sequence shown here is derived from an EMBL/GenBank/DDBJ whole genome shotgun (WGS) entry which is preliminary data.</text>
</comment>